<dbReference type="Gene3D" id="1.10.287.410">
    <property type="match status" value="1"/>
</dbReference>
<dbReference type="PANTHER" id="PTHR11802:SF113">
    <property type="entry name" value="SERINE CARBOXYPEPTIDASE CTSA-4.1"/>
    <property type="match status" value="1"/>
</dbReference>
<dbReference type="GO" id="GO:0004185">
    <property type="term" value="F:serine-type carboxypeptidase activity"/>
    <property type="evidence" value="ECO:0007669"/>
    <property type="project" value="UniProtKB-UniRule"/>
</dbReference>
<name>A0AAD7K835_9AGAR</name>
<keyword evidence="4" id="KW-0732">Signal</keyword>
<evidence type="ECO:0000256" key="4">
    <source>
        <dbReference type="ARBA" id="ARBA00022729"/>
    </source>
</evidence>
<dbReference type="Pfam" id="PF00450">
    <property type="entry name" value="Peptidase_S10"/>
    <property type="match status" value="1"/>
</dbReference>
<accession>A0AAD7K835</accession>
<reference evidence="8" key="1">
    <citation type="submission" date="2023-03" db="EMBL/GenBank/DDBJ databases">
        <title>Massive genome expansion in bonnet fungi (Mycena s.s.) driven by repeated elements and novel gene families across ecological guilds.</title>
        <authorList>
            <consortium name="Lawrence Berkeley National Laboratory"/>
            <person name="Harder C.B."/>
            <person name="Miyauchi S."/>
            <person name="Viragh M."/>
            <person name="Kuo A."/>
            <person name="Thoen E."/>
            <person name="Andreopoulos B."/>
            <person name="Lu D."/>
            <person name="Skrede I."/>
            <person name="Drula E."/>
            <person name="Henrissat B."/>
            <person name="Morin E."/>
            <person name="Kohler A."/>
            <person name="Barry K."/>
            <person name="LaButti K."/>
            <person name="Morin E."/>
            <person name="Salamov A."/>
            <person name="Lipzen A."/>
            <person name="Mereny Z."/>
            <person name="Hegedus B."/>
            <person name="Baldrian P."/>
            <person name="Stursova M."/>
            <person name="Weitz H."/>
            <person name="Taylor A."/>
            <person name="Grigoriev I.V."/>
            <person name="Nagy L.G."/>
            <person name="Martin F."/>
            <person name="Kauserud H."/>
        </authorList>
    </citation>
    <scope>NUCLEOTIDE SEQUENCE</scope>
    <source>
        <strain evidence="8">CBHHK188m</strain>
    </source>
</reference>
<dbReference type="GO" id="GO:0006508">
    <property type="term" value="P:proteolysis"/>
    <property type="evidence" value="ECO:0007669"/>
    <property type="project" value="UniProtKB-KW"/>
</dbReference>
<dbReference type="GO" id="GO:0000324">
    <property type="term" value="C:fungal-type vacuole"/>
    <property type="evidence" value="ECO:0007669"/>
    <property type="project" value="TreeGrafter"/>
</dbReference>
<evidence type="ECO:0000256" key="3">
    <source>
        <dbReference type="ARBA" id="ARBA00022670"/>
    </source>
</evidence>
<dbReference type="SUPFAM" id="SSF53474">
    <property type="entry name" value="alpha/beta-Hydrolases"/>
    <property type="match status" value="1"/>
</dbReference>
<dbReference type="PROSITE" id="PS00131">
    <property type="entry name" value="CARBOXYPEPT_SER_SER"/>
    <property type="match status" value="1"/>
</dbReference>
<dbReference type="Proteomes" id="UP001215280">
    <property type="component" value="Unassembled WGS sequence"/>
</dbReference>
<dbReference type="EC" id="3.4.16.-" evidence="7"/>
<keyword evidence="5 7" id="KW-0378">Hydrolase</keyword>
<evidence type="ECO:0000256" key="7">
    <source>
        <dbReference type="RuleBase" id="RU361156"/>
    </source>
</evidence>
<keyword evidence="3 7" id="KW-0645">Protease</keyword>
<comment type="caution">
    <text evidence="8">The sequence shown here is derived from an EMBL/GenBank/DDBJ whole genome shotgun (WGS) entry which is preliminary data.</text>
</comment>
<evidence type="ECO:0000313" key="8">
    <source>
        <dbReference type="EMBL" id="KAJ7778723.1"/>
    </source>
</evidence>
<dbReference type="InterPro" id="IPR001563">
    <property type="entry name" value="Peptidase_S10"/>
</dbReference>
<keyword evidence="9" id="KW-1185">Reference proteome</keyword>
<dbReference type="InterPro" id="IPR018202">
    <property type="entry name" value="Ser_caboxypep_ser_AS"/>
</dbReference>
<evidence type="ECO:0000256" key="5">
    <source>
        <dbReference type="ARBA" id="ARBA00022801"/>
    </source>
</evidence>
<gene>
    <name evidence="8" type="ORF">DFH07DRAFT_730639</name>
</gene>
<evidence type="ECO:0000256" key="1">
    <source>
        <dbReference type="ARBA" id="ARBA00009431"/>
    </source>
</evidence>
<keyword evidence="2 7" id="KW-0121">Carboxypeptidase</keyword>
<sequence>MQALCFDNLSAGSAQELYNGQDAHNYTTLKHDTFPHHSVRIKPKSTGFCDSTVDTYVGYIDIEARHLFFFYFESRNAPADDDVVLWLNGGPGGSSSLGLFMELGPCTIISDNATEYNPYSWNSNANMLFIDQPIGVGLSYAEYGETVATTEDAAKDIAAFLAIFFECMDGLKGRGLHIAGESYGGRYVPLFAAAVYDQNRRFEELGMTPVNLLSAMIGNGCSDPYQCVASASMFPSVVPLHIPADFPSSVCTQMKLALPRCQLALRTHCQETFDIMNCAAAHSFCEDMLSVPFQLTGNIYDIRTECIGEVQDTLCYPEPKQIANYLNLPSTRDILGIAPSFPNISLVGWAVNSAFSASGDVYRSSTHYIAALLERGVRVLIYAGTSDLACNFVGNDRMTHELEWAGQAQFAAQPLRAWASDGRTAGETRAFGGLTFATLLDAGHQVPHDNPVQSLALINRWLADVPL</sequence>
<organism evidence="8 9">
    <name type="scientific">Mycena maculata</name>
    <dbReference type="NCBI Taxonomy" id="230809"/>
    <lineage>
        <taxon>Eukaryota</taxon>
        <taxon>Fungi</taxon>
        <taxon>Dikarya</taxon>
        <taxon>Basidiomycota</taxon>
        <taxon>Agaricomycotina</taxon>
        <taxon>Agaricomycetes</taxon>
        <taxon>Agaricomycetidae</taxon>
        <taxon>Agaricales</taxon>
        <taxon>Marasmiineae</taxon>
        <taxon>Mycenaceae</taxon>
        <taxon>Mycena</taxon>
    </lineage>
</organism>
<evidence type="ECO:0000256" key="6">
    <source>
        <dbReference type="ARBA" id="ARBA00023180"/>
    </source>
</evidence>
<dbReference type="AlphaFoldDB" id="A0AAD7K835"/>
<dbReference type="InterPro" id="IPR029058">
    <property type="entry name" value="AB_hydrolase_fold"/>
</dbReference>
<keyword evidence="6" id="KW-0325">Glycoprotein</keyword>
<dbReference type="EMBL" id="JARJLG010000008">
    <property type="protein sequence ID" value="KAJ7778723.1"/>
    <property type="molecule type" value="Genomic_DNA"/>
</dbReference>
<protein>
    <recommendedName>
        <fullName evidence="7">Carboxypeptidase</fullName>
        <ecNumber evidence="7">3.4.16.-</ecNumber>
    </recommendedName>
</protein>
<evidence type="ECO:0000256" key="2">
    <source>
        <dbReference type="ARBA" id="ARBA00022645"/>
    </source>
</evidence>
<comment type="similarity">
    <text evidence="1 7">Belongs to the peptidase S10 family.</text>
</comment>
<evidence type="ECO:0000313" key="9">
    <source>
        <dbReference type="Proteomes" id="UP001215280"/>
    </source>
</evidence>
<dbReference type="PRINTS" id="PR00724">
    <property type="entry name" value="CRBOXYPTASEC"/>
</dbReference>
<dbReference type="PANTHER" id="PTHR11802">
    <property type="entry name" value="SERINE PROTEASE FAMILY S10 SERINE CARBOXYPEPTIDASE"/>
    <property type="match status" value="1"/>
</dbReference>
<proteinExistence type="inferred from homology"/>
<dbReference type="Gene3D" id="3.40.50.1820">
    <property type="entry name" value="alpha/beta hydrolase"/>
    <property type="match status" value="1"/>
</dbReference>